<keyword evidence="3" id="KW-1185">Reference proteome</keyword>
<evidence type="ECO:0000313" key="3">
    <source>
        <dbReference type="Proteomes" id="UP000782241"/>
    </source>
</evidence>
<comment type="caution">
    <text evidence="2">The sequence shown here is derived from an EMBL/GenBank/DDBJ whole genome shotgun (WGS) entry which is preliminary data.</text>
</comment>
<name>A0A9P7HCQ5_9HYPO</name>
<sequence length="127" mass="13776">CPRLYAPDCNAHAPSSSFFVHLGNGTDELYFSPHKEDSPDTVGSSAGGYETTIVADTGVVLRDTSFGSAHELTDNASVSTRSSSPEEDYLPPSLTLKQHKTLSRSHHTCLEMNKLKKPNMHAMLVVT</sequence>
<dbReference type="EMBL" id="JAGPUO010000005">
    <property type="protein sequence ID" value="KAG5662397.1"/>
    <property type="molecule type" value="Genomic_DNA"/>
</dbReference>
<evidence type="ECO:0000256" key="1">
    <source>
        <dbReference type="SAM" id="MobiDB-lite"/>
    </source>
</evidence>
<organism evidence="2 3">
    <name type="scientific">Fusarium avenaceum</name>
    <dbReference type="NCBI Taxonomy" id="40199"/>
    <lineage>
        <taxon>Eukaryota</taxon>
        <taxon>Fungi</taxon>
        <taxon>Dikarya</taxon>
        <taxon>Ascomycota</taxon>
        <taxon>Pezizomycotina</taxon>
        <taxon>Sordariomycetes</taxon>
        <taxon>Hypocreomycetidae</taxon>
        <taxon>Hypocreales</taxon>
        <taxon>Nectriaceae</taxon>
        <taxon>Fusarium</taxon>
        <taxon>Fusarium tricinctum species complex</taxon>
    </lineage>
</organism>
<feature type="region of interest" description="Disordered" evidence="1">
    <location>
        <begin position="70"/>
        <end position="102"/>
    </location>
</feature>
<protein>
    <submittedName>
        <fullName evidence="2">Uncharacterized protein</fullName>
    </submittedName>
</protein>
<accession>A0A9P7HCQ5</accession>
<dbReference type="Proteomes" id="UP000782241">
    <property type="component" value="Unassembled WGS sequence"/>
</dbReference>
<gene>
    <name evidence="2" type="ORF">KAF25_004815</name>
</gene>
<reference evidence="2" key="1">
    <citation type="submission" date="2021-04" db="EMBL/GenBank/DDBJ databases">
        <title>Draft genome of Fusarium avenaceum strain F156N33, isolated from an atmospheric sample in Virginia.</title>
        <authorList>
            <person name="Yang S."/>
            <person name="Vinatzer B.A."/>
            <person name="Coleman J."/>
        </authorList>
    </citation>
    <scope>NUCLEOTIDE SEQUENCE</scope>
    <source>
        <strain evidence="2">F156N33</strain>
    </source>
</reference>
<proteinExistence type="predicted"/>
<evidence type="ECO:0000313" key="2">
    <source>
        <dbReference type="EMBL" id="KAG5662397.1"/>
    </source>
</evidence>
<feature type="non-terminal residue" evidence="2">
    <location>
        <position position="1"/>
    </location>
</feature>
<dbReference type="AlphaFoldDB" id="A0A9P7HCQ5"/>
<feature type="compositionally biased region" description="Polar residues" evidence="1">
    <location>
        <begin position="74"/>
        <end position="83"/>
    </location>
</feature>